<feature type="region of interest" description="Disordered" evidence="10">
    <location>
        <begin position="42"/>
        <end position="84"/>
    </location>
</feature>
<evidence type="ECO:0000313" key="12">
    <source>
        <dbReference type="Proteomes" id="UP001295423"/>
    </source>
</evidence>
<dbReference type="AlphaFoldDB" id="A0AAD2PXC4"/>
<name>A0AAD2PXC4_9STRA</name>
<evidence type="ECO:0000256" key="5">
    <source>
        <dbReference type="ARBA" id="ARBA00022989"/>
    </source>
</evidence>
<dbReference type="PANTHER" id="PTHR14269:SF60">
    <property type="entry name" value="CARDIOLIPIN SYNTHASE (CMP-FORMING)"/>
    <property type="match status" value="1"/>
</dbReference>
<dbReference type="Gene3D" id="1.20.120.1760">
    <property type="match status" value="1"/>
</dbReference>
<dbReference type="InterPro" id="IPR000462">
    <property type="entry name" value="CDP-OH_P_trans"/>
</dbReference>
<keyword evidence="3" id="KW-0808">Transferase</keyword>
<dbReference type="PANTHER" id="PTHR14269">
    <property type="entry name" value="CDP-DIACYLGLYCEROL--GLYCEROL-3-PHOSPHATE 3-PHOSPHATIDYLTRANSFERASE-RELATED"/>
    <property type="match status" value="1"/>
</dbReference>
<evidence type="ECO:0000256" key="7">
    <source>
        <dbReference type="ARBA" id="ARBA00023136"/>
    </source>
</evidence>
<feature type="compositionally biased region" description="Basic and acidic residues" evidence="10">
    <location>
        <begin position="67"/>
        <end position="80"/>
    </location>
</feature>
<evidence type="ECO:0000256" key="3">
    <source>
        <dbReference type="ARBA" id="ARBA00022679"/>
    </source>
</evidence>
<accession>A0AAD2PXC4</accession>
<keyword evidence="4" id="KW-0812">Transmembrane</keyword>
<dbReference type="InterPro" id="IPR043130">
    <property type="entry name" value="CDP-OH_PTrfase_TM_dom"/>
</dbReference>
<keyword evidence="2" id="KW-0444">Lipid biosynthesis</keyword>
<feature type="compositionally biased region" description="Low complexity" evidence="10">
    <location>
        <begin position="50"/>
        <end position="66"/>
    </location>
</feature>
<sequence length="278" mass="30288">MATRIHGSCKVRGLTGIAKASKELHRILQHRGARKIACVVPSRRQLSSKNNNNNNSNNNNNNNNNNDHNDGKEGTEEKEQASVWEQLQSPPNIITLTRIASTPVLAYWITSEQYVWAVWGCALAGLSDALDGHLAKTYDWGTTVGTYLDPMADKIMVNSLAISLWYTTVLPTPLITVWAMKDIGLMSGTAWMLYKNYNSVNIFTTSLASKPLEVHPSKIGKLNTALQFATLGVGIISPISAFSPTILNTLCWTTAATTVGSVISYAGHSAINQRSKGD</sequence>
<keyword evidence="6" id="KW-0443">Lipid metabolism</keyword>
<dbReference type="Proteomes" id="UP001295423">
    <property type="component" value="Unassembled WGS sequence"/>
</dbReference>
<gene>
    <name evidence="11" type="ORF">CYCCA115_LOCUS21169</name>
</gene>
<comment type="subcellular location">
    <subcellularLocation>
        <location evidence="1">Membrane</location>
        <topology evidence="1">Multi-pass membrane protein</topology>
    </subcellularLocation>
</comment>
<dbReference type="GO" id="GO:0005739">
    <property type="term" value="C:mitochondrion"/>
    <property type="evidence" value="ECO:0007669"/>
    <property type="project" value="TreeGrafter"/>
</dbReference>
<keyword evidence="5" id="KW-1133">Transmembrane helix</keyword>
<evidence type="ECO:0000256" key="4">
    <source>
        <dbReference type="ARBA" id="ARBA00022692"/>
    </source>
</evidence>
<evidence type="ECO:0000256" key="6">
    <source>
        <dbReference type="ARBA" id="ARBA00023098"/>
    </source>
</evidence>
<dbReference type="GO" id="GO:0016020">
    <property type="term" value="C:membrane"/>
    <property type="evidence" value="ECO:0007669"/>
    <property type="project" value="UniProtKB-SubCell"/>
</dbReference>
<evidence type="ECO:0000256" key="8">
    <source>
        <dbReference type="ARBA" id="ARBA00023209"/>
    </source>
</evidence>
<dbReference type="InterPro" id="IPR050324">
    <property type="entry name" value="CDP-alcohol_PTase-I"/>
</dbReference>
<evidence type="ECO:0000313" key="11">
    <source>
        <dbReference type="EMBL" id="CAJ1965553.1"/>
    </source>
</evidence>
<comment type="caution">
    <text evidence="11">The sequence shown here is derived from an EMBL/GenBank/DDBJ whole genome shotgun (WGS) entry which is preliminary data.</text>
</comment>
<dbReference type="GO" id="GO:0032049">
    <property type="term" value="P:cardiolipin biosynthetic process"/>
    <property type="evidence" value="ECO:0007669"/>
    <property type="project" value="TreeGrafter"/>
</dbReference>
<evidence type="ECO:0000256" key="10">
    <source>
        <dbReference type="SAM" id="MobiDB-lite"/>
    </source>
</evidence>
<evidence type="ECO:0000256" key="1">
    <source>
        <dbReference type="ARBA" id="ARBA00004141"/>
    </source>
</evidence>
<evidence type="ECO:0008006" key="13">
    <source>
        <dbReference type="Google" id="ProtNLM"/>
    </source>
</evidence>
<protein>
    <recommendedName>
        <fullName evidence="13">Cardiolipin synthase</fullName>
    </recommendedName>
</protein>
<keyword evidence="8" id="KW-0594">Phospholipid biosynthesis</keyword>
<keyword evidence="7" id="KW-0472">Membrane</keyword>
<keyword evidence="9" id="KW-1208">Phospholipid metabolism</keyword>
<organism evidence="11 12">
    <name type="scientific">Cylindrotheca closterium</name>
    <dbReference type="NCBI Taxonomy" id="2856"/>
    <lineage>
        <taxon>Eukaryota</taxon>
        <taxon>Sar</taxon>
        <taxon>Stramenopiles</taxon>
        <taxon>Ochrophyta</taxon>
        <taxon>Bacillariophyta</taxon>
        <taxon>Bacillariophyceae</taxon>
        <taxon>Bacillariophycidae</taxon>
        <taxon>Bacillariales</taxon>
        <taxon>Bacillariaceae</taxon>
        <taxon>Cylindrotheca</taxon>
    </lineage>
</organism>
<dbReference type="Pfam" id="PF01066">
    <property type="entry name" value="CDP-OH_P_transf"/>
    <property type="match status" value="1"/>
</dbReference>
<dbReference type="GO" id="GO:0043337">
    <property type="term" value="F:cardiolipin synthase (CMP-forming)"/>
    <property type="evidence" value="ECO:0007669"/>
    <property type="project" value="TreeGrafter"/>
</dbReference>
<dbReference type="EMBL" id="CAKOGP040002203">
    <property type="protein sequence ID" value="CAJ1965553.1"/>
    <property type="molecule type" value="Genomic_DNA"/>
</dbReference>
<reference evidence="11" key="1">
    <citation type="submission" date="2023-08" db="EMBL/GenBank/DDBJ databases">
        <authorList>
            <person name="Audoor S."/>
            <person name="Bilcke G."/>
        </authorList>
    </citation>
    <scope>NUCLEOTIDE SEQUENCE</scope>
</reference>
<evidence type="ECO:0000256" key="9">
    <source>
        <dbReference type="ARBA" id="ARBA00023264"/>
    </source>
</evidence>
<keyword evidence="12" id="KW-1185">Reference proteome</keyword>
<evidence type="ECO:0000256" key="2">
    <source>
        <dbReference type="ARBA" id="ARBA00022516"/>
    </source>
</evidence>
<proteinExistence type="predicted"/>